<feature type="chain" id="PRO_5045648858" description="Secreted protein" evidence="1">
    <location>
        <begin position="28"/>
        <end position="179"/>
    </location>
</feature>
<proteinExistence type="predicted"/>
<evidence type="ECO:0000313" key="2">
    <source>
        <dbReference type="EMBL" id="MEJ5975777.1"/>
    </source>
</evidence>
<comment type="caution">
    <text evidence="2">The sequence shown here is derived from an EMBL/GenBank/DDBJ whole genome shotgun (WGS) entry which is preliminary data.</text>
</comment>
<name>A0ABU8RRZ2_9SPHN</name>
<dbReference type="Proteomes" id="UP001361239">
    <property type="component" value="Unassembled WGS sequence"/>
</dbReference>
<feature type="signal peptide" evidence="1">
    <location>
        <begin position="1"/>
        <end position="27"/>
    </location>
</feature>
<accession>A0ABU8RRZ2</accession>
<organism evidence="2 3">
    <name type="scientific">Novosphingobium anseongense</name>
    <dbReference type="NCBI Taxonomy" id="3133436"/>
    <lineage>
        <taxon>Bacteria</taxon>
        <taxon>Pseudomonadati</taxon>
        <taxon>Pseudomonadota</taxon>
        <taxon>Alphaproteobacteria</taxon>
        <taxon>Sphingomonadales</taxon>
        <taxon>Sphingomonadaceae</taxon>
        <taxon>Novosphingobium</taxon>
    </lineage>
</organism>
<sequence length="179" mass="18768">MIARKNPLRIAALSLALAPLVPIYAQSAPAAKSVVSSAPPAWTVTSDTARGAVGIMASSKGGTVQFLGGCSKGGEPGLTGAFSSYQGTGLRTDGQVERVAFYARGEDWQDAFSVRLRYLSGSRSWEIAQPLSPVFFSSFSRGATLAVVNSRNEEIFTFDLTGSTAAVKAMRTVCAIPVQ</sequence>
<evidence type="ECO:0008006" key="4">
    <source>
        <dbReference type="Google" id="ProtNLM"/>
    </source>
</evidence>
<keyword evidence="3" id="KW-1185">Reference proteome</keyword>
<keyword evidence="1" id="KW-0732">Signal</keyword>
<evidence type="ECO:0000256" key="1">
    <source>
        <dbReference type="SAM" id="SignalP"/>
    </source>
</evidence>
<dbReference type="EMBL" id="JBBHJZ010000001">
    <property type="protein sequence ID" value="MEJ5975777.1"/>
    <property type="molecule type" value="Genomic_DNA"/>
</dbReference>
<reference evidence="2 3" key="1">
    <citation type="submission" date="2024-03" db="EMBL/GenBank/DDBJ databases">
        <authorList>
            <person name="Jo J.-H."/>
        </authorList>
    </citation>
    <scope>NUCLEOTIDE SEQUENCE [LARGE SCALE GENOMIC DNA]</scope>
    <source>
        <strain evidence="2 3">PS1R-30</strain>
    </source>
</reference>
<dbReference type="RefSeq" id="WP_339585708.1">
    <property type="nucleotide sequence ID" value="NZ_JBBHJZ010000001.1"/>
</dbReference>
<protein>
    <recommendedName>
        <fullName evidence="4">Secreted protein</fullName>
    </recommendedName>
</protein>
<gene>
    <name evidence="2" type="ORF">WG901_03975</name>
</gene>
<evidence type="ECO:0000313" key="3">
    <source>
        <dbReference type="Proteomes" id="UP001361239"/>
    </source>
</evidence>